<proteinExistence type="predicted"/>
<dbReference type="EMBL" id="JAAATY010000001">
    <property type="protein sequence ID" value="NRN63504.1"/>
    <property type="molecule type" value="Genomic_DNA"/>
</dbReference>
<dbReference type="Proteomes" id="UP000763557">
    <property type="component" value="Unassembled WGS sequence"/>
</dbReference>
<evidence type="ECO:0000313" key="2">
    <source>
        <dbReference type="Proteomes" id="UP000763557"/>
    </source>
</evidence>
<organism evidence="1 2">
    <name type="scientific">Kibdelosporangium persicum</name>
    <dbReference type="NCBI Taxonomy" id="2698649"/>
    <lineage>
        <taxon>Bacteria</taxon>
        <taxon>Bacillati</taxon>
        <taxon>Actinomycetota</taxon>
        <taxon>Actinomycetes</taxon>
        <taxon>Pseudonocardiales</taxon>
        <taxon>Pseudonocardiaceae</taxon>
        <taxon>Kibdelosporangium</taxon>
    </lineage>
</organism>
<gene>
    <name evidence="1" type="ORF">GC106_7050</name>
</gene>
<name>A0ABX2EWZ2_9PSEU</name>
<reference evidence="1 2" key="1">
    <citation type="submission" date="2020-01" db="EMBL/GenBank/DDBJ databases">
        <title>Kibdelosporangium persica a novel Actinomycetes from a hot desert in Iran.</title>
        <authorList>
            <person name="Safaei N."/>
            <person name="Zaburannyi N."/>
            <person name="Mueller R."/>
            <person name="Wink J."/>
        </authorList>
    </citation>
    <scope>NUCLEOTIDE SEQUENCE [LARGE SCALE GENOMIC DNA]</scope>
    <source>
        <strain evidence="1 2">4NS15</strain>
    </source>
</reference>
<comment type="caution">
    <text evidence="1">The sequence shown here is derived from an EMBL/GenBank/DDBJ whole genome shotgun (WGS) entry which is preliminary data.</text>
</comment>
<dbReference type="RefSeq" id="WP_173124267.1">
    <property type="nucleotide sequence ID" value="NZ_CBCSGW010000008.1"/>
</dbReference>
<accession>A0ABX2EWZ2</accession>
<keyword evidence="2" id="KW-1185">Reference proteome</keyword>
<sequence>MFNEEISDRTVAAVATQAPRLFAVVLEAEDDSAPEVVSWGMAFTEEAHMVSANGRNYYALGDAENALNYVHGALDRTPRLVWLV</sequence>
<protein>
    <submittedName>
        <fullName evidence="1">Uncharacterized protein</fullName>
    </submittedName>
</protein>
<evidence type="ECO:0000313" key="1">
    <source>
        <dbReference type="EMBL" id="NRN63504.1"/>
    </source>
</evidence>